<protein>
    <submittedName>
        <fullName evidence="2">Abortive phage resistance protein</fullName>
    </submittedName>
</protein>
<evidence type="ECO:0000259" key="1">
    <source>
        <dbReference type="Pfam" id="PF10592"/>
    </source>
</evidence>
<dbReference type="RefSeq" id="WP_015512242.1">
    <property type="nucleotide sequence ID" value="NZ_CP072500.1"/>
</dbReference>
<comment type="caution">
    <text evidence="2">The sequence shown here is derived from an EMBL/GenBank/DDBJ whole genome shotgun (WGS) entry which is preliminary data.</text>
</comment>
<organism evidence="2 3">
    <name type="scientific">Bifidobacterium longum</name>
    <dbReference type="NCBI Taxonomy" id="216816"/>
    <lineage>
        <taxon>Bacteria</taxon>
        <taxon>Bacillati</taxon>
        <taxon>Actinomycetota</taxon>
        <taxon>Actinomycetes</taxon>
        <taxon>Bifidobacteriales</taxon>
        <taxon>Bifidobacteriaceae</taxon>
        <taxon>Bifidobacterium</taxon>
    </lineage>
</organism>
<sequence>MTKKLSNNQSLLRGFIEREFNRSDYTRVSDYFEFFAADKTLKEDELSADDINLGLMGRSGDGGCDGAYLFCNSELVHEDEIKSVADRSREAQLRVVIIQAKNELSFNENVIMKWKTLASNVLDFDKELFNFRDRYDSRLIDFFAMFRRLRQDLMGKTVSISFEFVYVSLGEEVHPNVLAQEAELKEEIQKLFPEEEVHVRHIGAKELMTLVNSAPTMKLSLPLADIPIALGERKDYVALVKLNTYYKFISDDNGNIRKSIFESNVRDYQGYNNVNKAIQHTLSANDKDDFWWLNNGVTIIASDAIQETSKRLLITDPEIVNGLQTSNEIFSFFKNNPDKLDMEYRNILVRVIVAESESSRDKIILATNSQTSIPAVALRTTDAIHRNIEMCLKYHGLYYDRRKNYYRNQGKRPSEIVSVAFLGQCLMSIFKSAPNTARARPSTLLNDDNHYEALYSNDIGIQVYWRSAELGKRVERFIKGSDLPRGDQNDILFYVLYFLVASICQKTDITFADFMNIDFSAIEDEQIQSALDQVYNLYRDMGGNSKVAKGSKLILSIRETINS</sequence>
<name>A0A133LFE0_BIFLN</name>
<dbReference type="AlphaFoldDB" id="A0A133LFE0"/>
<gene>
    <name evidence="2" type="ORF">DXC63_09580</name>
</gene>
<accession>A0A133LFE0</accession>
<dbReference type="EMBL" id="QSRZ01000010">
    <property type="protein sequence ID" value="RGL46407.1"/>
    <property type="molecule type" value="Genomic_DNA"/>
</dbReference>
<proteinExistence type="predicted"/>
<reference evidence="2 3" key="1">
    <citation type="submission" date="2018-08" db="EMBL/GenBank/DDBJ databases">
        <title>A genome reference for cultivated species of the human gut microbiota.</title>
        <authorList>
            <person name="Zou Y."/>
            <person name="Xue W."/>
            <person name="Luo G."/>
        </authorList>
    </citation>
    <scope>NUCLEOTIDE SEQUENCE [LARGE SCALE GENOMIC DNA]</scope>
    <source>
        <strain evidence="2 3">TF06-45A</strain>
    </source>
</reference>
<evidence type="ECO:0000313" key="2">
    <source>
        <dbReference type="EMBL" id="RGL46407.1"/>
    </source>
</evidence>
<dbReference type="Proteomes" id="UP000261288">
    <property type="component" value="Unassembled WGS sequence"/>
</dbReference>
<dbReference type="Pfam" id="PF10592">
    <property type="entry name" value="AIPR"/>
    <property type="match status" value="1"/>
</dbReference>
<feature type="domain" description="Abortive phage infection protein C-terminal" evidence="1">
    <location>
        <begin position="261"/>
        <end position="538"/>
    </location>
</feature>
<dbReference type="InterPro" id="IPR018891">
    <property type="entry name" value="AIPR_C"/>
</dbReference>
<evidence type="ECO:0000313" key="3">
    <source>
        <dbReference type="Proteomes" id="UP000261288"/>
    </source>
</evidence>